<evidence type="ECO:0000313" key="1">
    <source>
        <dbReference type="EMBL" id="PPD57697.1"/>
    </source>
</evidence>
<sequence>MICFRKNVFGKMGKTNPGQFDSKPNRALNLYVGPSKSHDDYLVSPALTIEAANRYQPRAAVGKGG</sequence>
<dbReference type="Proteomes" id="UP000235653">
    <property type="component" value="Unassembled WGS sequence"/>
</dbReference>
<gene>
    <name evidence="1" type="ORF">JP09_008125</name>
</gene>
<evidence type="ECO:0000313" key="2">
    <source>
        <dbReference type="Proteomes" id="UP000235653"/>
    </source>
</evidence>
<organism evidence="1 2">
    <name type="scientific">Dehalogenimonas etheniformans</name>
    <dbReference type="NCBI Taxonomy" id="1536648"/>
    <lineage>
        <taxon>Bacteria</taxon>
        <taxon>Bacillati</taxon>
        <taxon>Chloroflexota</taxon>
        <taxon>Dehalococcoidia</taxon>
        <taxon>Dehalococcoidales</taxon>
        <taxon>Dehalococcoidaceae</taxon>
        <taxon>Dehalogenimonas</taxon>
    </lineage>
</organism>
<protein>
    <submittedName>
        <fullName evidence="1">Uncharacterized protein</fullName>
    </submittedName>
</protein>
<proteinExistence type="predicted"/>
<dbReference type="EMBL" id="JQAN02000011">
    <property type="protein sequence ID" value="PPD57697.1"/>
    <property type="molecule type" value="Genomic_DNA"/>
</dbReference>
<reference evidence="1 2" key="1">
    <citation type="journal article" date="2017" name="ISME J.">
        <title>Grape pomace compost harbors organohalide-respiring Dehalogenimonas species with novel reductive dehalogenase genes.</title>
        <authorList>
            <person name="Yang Y."/>
            <person name="Higgins S.A."/>
            <person name="Yan J."/>
            <person name="Simsir B."/>
            <person name="Chourey K."/>
            <person name="Iyer R."/>
            <person name="Hettich R.L."/>
            <person name="Baldwin B."/>
            <person name="Ogles D.M."/>
            <person name="Loffler F.E."/>
        </authorList>
    </citation>
    <scope>NUCLEOTIDE SEQUENCE [LARGE SCALE GENOMIC DNA]</scope>
    <source>
        <strain evidence="1 2">GP</strain>
    </source>
</reference>
<comment type="caution">
    <text evidence="1">The sequence shown here is derived from an EMBL/GenBank/DDBJ whole genome shotgun (WGS) entry which is preliminary data.</text>
</comment>
<dbReference type="AlphaFoldDB" id="A0A2P5P5Y8"/>
<keyword evidence="2" id="KW-1185">Reference proteome</keyword>
<accession>A0A2P5P5Y8</accession>
<name>A0A2P5P5Y8_9CHLR</name>